<feature type="transmembrane region" description="Helical" evidence="1">
    <location>
        <begin position="171"/>
        <end position="188"/>
    </location>
</feature>
<feature type="transmembrane region" description="Helical" evidence="1">
    <location>
        <begin position="325"/>
        <end position="346"/>
    </location>
</feature>
<protein>
    <recommendedName>
        <fullName evidence="4">Glycosyltransferase RgtA/B/C/D-like domain-containing protein</fullName>
    </recommendedName>
</protein>
<keyword evidence="1" id="KW-1133">Transmembrane helix</keyword>
<evidence type="ECO:0000256" key="1">
    <source>
        <dbReference type="SAM" id="Phobius"/>
    </source>
</evidence>
<gene>
    <name evidence="2" type="ORF">A3K52_02700</name>
</gene>
<name>A0A1F7L0P3_9BACT</name>
<feature type="transmembrane region" description="Helical" evidence="1">
    <location>
        <begin position="82"/>
        <end position="106"/>
    </location>
</feature>
<comment type="caution">
    <text evidence="2">The sequence shown here is derived from an EMBL/GenBank/DDBJ whole genome shotgun (WGS) entry which is preliminary data.</text>
</comment>
<feature type="transmembrane region" description="Helical" evidence="1">
    <location>
        <begin position="375"/>
        <end position="395"/>
    </location>
</feature>
<feature type="transmembrane region" description="Helical" evidence="1">
    <location>
        <begin position="148"/>
        <end position="165"/>
    </location>
</feature>
<dbReference type="Proteomes" id="UP000177050">
    <property type="component" value="Unassembled WGS sequence"/>
</dbReference>
<organism evidence="2 3">
    <name type="scientific">Candidatus Roizmanbacteria bacterium RIFOXYD1_FULL_38_12</name>
    <dbReference type="NCBI Taxonomy" id="1802093"/>
    <lineage>
        <taxon>Bacteria</taxon>
        <taxon>Candidatus Roizmaniibacteriota</taxon>
    </lineage>
</organism>
<evidence type="ECO:0000313" key="2">
    <source>
        <dbReference type="EMBL" id="OGK73671.1"/>
    </source>
</evidence>
<proteinExistence type="predicted"/>
<feature type="transmembrane region" description="Helical" evidence="1">
    <location>
        <begin position="200"/>
        <end position="231"/>
    </location>
</feature>
<dbReference type="EMBL" id="MGBR01000001">
    <property type="protein sequence ID" value="OGK73671.1"/>
    <property type="molecule type" value="Genomic_DNA"/>
</dbReference>
<feature type="transmembrane region" description="Helical" evidence="1">
    <location>
        <begin position="237"/>
        <end position="260"/>
    </location>
</feature>
<sequence length="396" mass="45835">MKKYLILFFISIFIYSIHFAVTKHGIYGDGNGYYSLAHTLFFQRKLNFKPIYQHLSHFQGAHYVFSRVFWDTSNTNTYVNNCPWLIGTALFWIPAIFLTSIVNLILYSHTYMFHPIYEAVCGTIGILLVLFGLRLLELFLKKYFDSKTSSITIIALFTASQLFYYSTFEPALSHQPAYLLVCLFIFLYQRGYKEVKKSLCMGLIFGLLFITRIGDVVLLVPTLLIVFYSWIKERRLVNLGLFLIALLIAVTPQLILQYFMYGNPFQNPYLQGEKGTFTFISISSLLIHLFSPAGGFLLWSPIFIPSLAAFIFMRKKVKYRKIATLFLITIITYIVFISIWTGIIPAGFGNRFFISAVPFFSFGLAYVISIFNKKAFIYLSICFIWNSLLLTYFLIQ</sequence>
<keyword evidence="1" id="KW-0812">Transmembrane</keyword>
<dbReference type="AlphaFoldDB" id="A0A1F7L0P3"/>
<reference evidence="2 3" key="1">
    <citation type="journal article" date="2016" name="Nat. Commun.">
        <title>Thousands of microbial genomes shed light on interconnected biogeochemical processes in an aquifer system.</title>
        <authorList>
            <person name="Anantharaman K."/>
            <person name="Brown C.T."/>
            <person name="Hug L.A."/>
            <person name="Sharon I."/>
            <person name="Castelle C.J."/>
            <person name="Probst A.J."/>
            <person name="Thomas B.C."/>
            <person name="Singh A."/>
            <person name="Wilkins M.J."/>
            <person name="Karaoz U."/>
            <person name="Brodie E.L."/>
            <person name="Williams K.H."/>
            <person name="Hubbard S.S."/>
            <person name="Banfield J.F."/>
        </authorList>
    </citation>
    <scope>NUCLEOTIDE SEQUENCE [LARGE SCALE GENOMIC DNA]</scope>
</reference>
<feature type="transmembrane region" description="Helical" evidence="1">
    <location>
        <begin position="352"/>
        <end position="368"/>
    </location>
</feature>
<accession>A0A1F7L0P3</accession>
<keyword evidence="1" id="KW-0472">Membrane</keyword>
<evidence type="ECO:0000313" key="3">
    <source>
        <dbReference type="Proteomes" id="UP000177050"/>
    </source>
</evidence>
<evidence type="ECO:0008006" key="4">
    <source>
        <dbReference type="Google" id="ProtNLM"/>
    </source>
</evidence>
<feature type="transmembrane region" description="Helical" evidence="1">
    <location>
        <begin position="296"/>
        <end position="313"/>
    </location>
</feature>
<feature type="transmembrane region" description="Helical" evidence="1">
    <location>
        <begin position="112"/>
        <end position="136"/>
    </location>
</feature>